<dbReference type="Proteomes" id="UP000799764">
    <property type="component" value="Unassembled WGS sequence"/>
</dbReference>
<feature type="region of interest" description="Disordered" evidence="1">
    <location>
        <begin position="1"/>
        <end position="29"/>
    </location>
</feature>
<gene>
    <name evidence="2" type="ORF">P171DRAFT_178790</name>
</gene>
<dbReference type="EMBL" id="MU001515">
    <property type="protein sequence ID" value="KAF2437559.1"/>
    <property type="molecule type" value="Genomic_DNA"/>
</dbReference>
<feature type="region of interest" description="Disordered" evidence="1">
    <location>
        <begin position="247"/>
        <end position="298"/>
    </location>
</feature>
<sequence>MLVMVGGAETTTRREEPTHMTSLRNQAARRGDQTLPKGTFIMWDRAEHILQEFKHDHLVIFDCCDGGFLSTRGSRHAFEYLVACEGKRKTREPGPHSFTTALIWALEKLKPDAPFTMQELKDQIEEYGDFPSNQKPLVFARPDHIAGPISIAPIAKITETATGKPPKATSHIGPVERSFVDLRFFFTKEMTAEHAKPVADMVSSSVLSRGFELNATHVSVLGQGRIENLIKFRDQWRRARDSIGFVSRSRKRARSRQSETLSRKSSKLGAEDMSAQPVTPISEDPRSDSETRVSLPRVRIDAGAATTIDVRVPLVITQDSSECQKS</sequence>
<evidence type="ECO:0000313" key="2">
    <source>
        <dbReference type="EMBL" id="KAF2437559.1"/>
    </source>
</evidence>
<comment type="caution">
    <text evidence="2">The sequence shown here is derived from an EMBL/GenBank/DDBJ whole genome shotgun (WGS) entry which is preliminary data.</text>
</comment>
<accession>A0A9P4P3C3</accession>
<keyword evidence="3" id="KW-1185">Reference proteome</keyword>
<protein>
    <submittedName>
        <fullName evidence="2">Uncharacterized protein</fullName>
    </submittedName>
</protein>
<organism evidence="2 3">
    <name type="scientific">Karstenula rhodostoma CBS 690.94</name>
    <dbReference type="NCBI Taxonomy" id="1392251"/>
    <lineage>
        <taxon>Eukaryota</taxon>
        <taxon>Fungi</taxon>
        <taxon>Dikarya</taxon>
        <taxon>Ascomycota</taxon>
        <taxon>Pezizomycotina</taxon>
        <taxon>Dothideomycetes</taxon>
        <taxon>Pleosporomycetidae</taxon>
        <taxon>Pleosporales</taxon>
        <taxon>Massarineae</taxon>
        <taxon>Didymosphaeriaceae</taxon>
        <taxon>Karstenula</taxon>
    </lineage>
</organism>
<dbReference type="AlphaFoldDB" id="A0A9P4P3C3"/>
<dbReference type="OrthoDB" id="4760831at2759"/>
<reference evidence="2" key="1">
    <citation type="journal article" date="2020" name="Stud. Mycol.">
        <title>101 Dothideomycetes genomes: a test case for predicting lifestyles and emergence of pathogens.</title>
        <authorList>
            <person name="Haridas S."/>
            <person name="Albert R."/>
            <person name="Binder M."/>
            <person name="Bloem J."/>
            <person name="Labutti K."/>
            <person name="Salamov A."/>
            <person name="Andreopoulos B."/>
            <person name="Baker S."/>
            <person name="Barry K."/>
            <person name="Bills G."/>
            <person name="Bluhm B."/>
            <person name="Cannon C."/>
            <person name="Castanera R."/>
            <person name="Culley D."/>
            <person name="Daum C."/>
            <person name="Ezra D."/>
            <person name="Gonzalez J."/>
            <person name="Henrissat B."/>
            <person name="Kuo A."/>
            <person name="Liang C."/>
            <person name="Lipzen A."/>
            <person name="Lutzoni F."/>
            <person name="Magnuson J."/>
            <person name="Mondo S."/>
            <person name="Nolan M."/>
            <person name="Ohm R."/>
            <person name="Pangilinan J."/>
            <person name="Park H.-J."/>
            <person name="Ramirez L."/>
            <person name="Alfaro M."/>
            <person name="Sun H."/>
            <person name="Tritt A."/>
            <person name="Yoshinaga Y."/>
            <person name="Zwiers L.-H."/>
            <person name="Turgeon B."/>
            <person name="Goodwin S."/>
            <person name="Spatafora J."/>
            <person name="Crous P."/>
            <person name="Grigoriev I."/>
        </authorList>
    </citation>
    <scope>NUCLEOTIDE SEQUENCE</scope>
    <source>
        <strain evidence="2">CBS 690.94</strain>
    </source>
</reference>
<name>A0A9P4P3C3_9PLEO</name>
<evidence type="ECO:0000313" key="3">
    <source>
        <dbReference type="Proteomes" id="UP000799764"/>
    </source>
</evidence>
<proteinExistence type="predicted"/>
<evidence type="ECO:0000256" key="1">
    <source>
        <dbReference type="SAM" id="MobiDB-lite"/>
    </source>
</evidence>